<dbReference type="RefSeq" id="WP_212595989.1">
    <property type="nucleotide sequence ID" value="NZ_CP073587.1"/>
</dbReference>
<accession>A0ABX7YW39</accession>
<evidence type="ECO:0000256" key="5">
    <source>
        <dbReference type="ARBA" id="ARBA00022723"/>
    </source>
</evidence>
<keyword evidence="6" id="KW-0574">Periplasm</keyword>
<keyword evidence="9" id="KW-0732">Signal</keyword>
<evidence type="ECO:0000256" key="7">
    <source>
        <dbReference type="ARBA" id="ARBA00022982"/>
    </source>
</evidence>
<comment type="subcellular location">
    <subcellularLocation>
        <location evidence="2">Periplasm</location>
    </subcellularLocation>
</comment>
<evidence type="ECO:0000313" key="11">
    <source>
        <dbReference type="EMBL" id="QUN06984.1"/>
    </source>
</evidence>
<keyword evidence="12" id="KW-1185">Reference proteome</keyword>
<keyword evidence="4" id="KW-0349">Heme</keyword>
<dbReference type="InterPro" id="IPR012286">
    <property type="entry name" value="Tetrahaem_cytochrome"/>
</dbReference>
<feature type="chain" id="PRO_5046838081" evidence="9">
    <location>
        <begin position="24"/>
        <end position="119"/>
    </location>
</feature>
<dbReference type="SUPFAM" id="SSF48695">
    <property type="entry name" value="Multiheme cytochromes"/>
    <property type="match status" value="1"/>
</dbReference>
<dbReference type="InterPro" id="IPR036280">
    <property type="entry name" value="Multihaem_cyt_sf"/>
</dbReference>
<organism evidence="11 12">
    <name type="scientific">Shewanella yunxiaonensis</name>
    <dbReference type="NCBI Taxonomy" id="2829809"/>
    <lineage>
        <taxon>Bacteria</taxon>
        <taxon>Pseudomonadati</taxon>
        <taxon>Pseudomonadota</taxon>
        <taxon>Gammaproteobacteria</taxon>
        <taxon>Alteromonadales</taxon>
        <taxon>Shewanellaceae</taxon>
        <taxon>Shewanella</taxon>
    </lineage>
</organism>
<evidence type="ECO:0000256" key="6">
    <source>
        <dbReference type="ARBA" id="ARBA00022764"/>
    </source>
</evidence>
<keyword evidence="8" id="KW-0408">Iron</keyword>
<keyword evidence="3" id="KW-0813">Transport</keyword>
<sequence>MRRNLLVTALIFMGVTMCNSTIAETWKWQQFHIDNGVKCNACHKSNVNDYVNNDQCLKCHKSYDALAEKTKDMEINVHQSPHFKNLECTSCHTSHTELKVFCEDCHGPITRDKQFSKIK</sequence>
<keyword evidence="7" id="KW-0249">Electron transport</keyword>
<evidence type="ECO:0000313" key="12">
    <source>
        <dbReference type="Proteomes" id="UP000679575"/>
    </source>
</evidence>
<dbReference type="EMBL" id="CP073587">
    <property type="protein sequence ID" value="QUN06984.1"/>
    <property type="molecule type" value="Genomic_DNA"/>
</dbReference>
<proteinExistence type="predicted"/>
<dbReference type="Pfam" id="PF14537">
    <property type="entry name" value="Cytochrom_c3_2"/>
    <property type="match status" value="1"/>
</dbReference>
<protein>
    <submittedName>
        <fullName evidence="11">Cytochrome c3 family protein</fullName>
    </submittedName>
</protein>
<reference evidence="11 12" key="1">
    <citation type="submission" date="2021-04" db="EMBL/GenBank/DDBJ databases">
        <title>Novel species identification of genus Shewanella.</title>
        <authorList>
            <person name="Liu G."/>
        </authorList>
    </citation>
    <scope>NUCLEOTIDE SEQUENCE [LARGE SCALE GENOMIC DNA]</scope>
    <source>
        <strain evidence="11 12">FJAT-54481</strain>
    </source>
</reference>
<feature type="signal peptide" evidence="9">
    <location>
        <begin position="1"/>
        <end position="23"/>
    </location>
</feature>
<gene>
    <name evidence="11" type="ORF">KDN34_05990</name>
</gene>
<evidence type="ECO:0000256" key="2">
    <source>
        <dbReference type="ARBA" id="ARBA00004418"/>
    </source>
</evidence>
<evidence type="ECO:0000256" key="3">
    <source>
        <dbReference type="ARBA" id="ARBA00022448"/>
    </source>
</evidence>
<feature type="domain" description="Tetrahaem cytochrome" evidence="10">
    <location>
        <begin position="31"/>
        <end position="106"/>
    </location>
</feature>
<evidence type="ECO:0000256" key="4">
    <source>
        <dbReference type="ARBA" id="ARBA00022617"/>
    </source>
</evidence>
<dbReference type="Proteomes" id="UP000679575">
    <property type="component" value="Chromosome"/>
</dbReference>
<evidence type="ECO:0000256" key="8">
    <source>
        <dbReference type="ARBA" id="ARBA00023004"/>
    </source>
</evidence>
<evidence type="ECO:0000256" key="9">
    <source>
        <dbReference type="SAM" id="SignalP"/>
    </source>
</evidence>
<comment type="cofactor">
    <cofactor evidence="1">
        <name>heme c</name>
        <dbReference type="ChEBI" id="CHEBI:61717"/>
    </cofactor>
</comment>
<keyword evidence="5" id="KW-0479">Metal-binding</keyword>
<evidence type="ECO:0000259" key="10">
    <source>
        <dbReference type="Pfam" id="PF14537"/>
    </source>
</evidence>
<evidence type="ECO:0000256" key="1">
    <source>
        <dbReference type="ARBA" id="ARBA00001926"/>
    </source>
</evidence>
<dbReference type="Gene3D" id="1.10.1130.10">
    <property type="entry name" value="Flavocytochrome C3, Chain A"/>
    <property type="match status" value="1"/>
</dbReference>
<name>A0ABX7YW39_9GAMM</name>